<reference evidence="1" key="1">
    <citation type="submission" date="2023-06" db="EMBL/GenBank/DDBJ databases">
        <title>Genome-scale phylogeny and comparative genomics of the fungal order Sordariales.</title>
        <authorList>
            <consortium name="Lawrence Berkeley National Laboratory"/>
            <person name="Hensen N."/>
            <person name="Bonometti L."/>
            <person name="Westerberg I."/>
            <person name="Brannstrom I.O."/>
            <person name="Guillou S."/>
            <person name="Cros-Aarteil S."/>
            <person name="Calhoun S."/>
            <person name="Haridas S."/>
            <person name="Kuo A."/>
            <person name="Mondo S."/>
            <person name="Pangilinan J."/>
            <person name="Riley R."/>
            <person name="Labutti K."/>
            <person name="Andreopoulos B."/>
            <person name="Lipzen A."/>
            <person name="Chen C."/>
            <person name="Yanf M."/>
            <person name="Daum C."/>
            <person name="Ng V."/>
            <person name="Clum A."/>
            <person name="Steindorff A."/>
            <person name="Ohm R."/>
            <person name="Martin F."/>
            <person name="Silar P."/>
            <person name="Natvig D."/>
            <person name="Lalanne C."/>
            <person name="Gautier V."/>
            <person name="Ament-Velasquez S.L."/>
            <person name="Kruys A."/>
            <person name="Hutchinson M.I."/>
            <person name="Powell A.J."/>
            <person name="Barry K."/>
            <person name="Miller A.N."/>
            <person name="Grigoriev I.V."/>
            <person name="Debuchy R."/>
            <person name="Gladieux P."/>
            <person name="Thoren M.H."/>
            <person name="Johannesson H."/>
        </authorList>
    </citation>
    <scope>NUCLEOTIDE SEQUENCE</scope>
    <source>
        <strain evidence="1">CBS 540.89</strain>
    </source>
</reference>
<sequence length="121" mass="13577">FAGRRAGDLLTDEIPFDKIPDYTLFCTSTDLKGIRIATVIHNAALLAEERWNATTSLQRMKLKQADFPSSIAAYLETLTTNPRGIRTLEDLIDHTKTEPDEDYPNHNLERFEIAASLDPGS</sequence>
<name>A0AA40BLN7_9PEZI</name>
<protein>
    <submittedName>
        <fullName evidence="1">Uncharacterized protein</fullName>
    </submittedName>
</protein>
<dbReference type="EMBL" id="JAUKTV010000006">
    <property type="protein sequence ID" value="KAK0736499.1"/>
    <property type="molecule type" value="Genomic_DNA"/>
</dbReference>
<evidence type="ECO:0000313" key="2">
    <source>
        <dbReference type="Proteomes" id="UP001172159"/>
    </source>
</evidence>
<organism evidence="1 2">
    <name type="scientific">Apiosordaria backusii</name>
    <dbReference type="NCBI Taxonomy" id="314023"/>
    <lineage>
        <taxon>Eukaryota</taxon>
        <taxon>Fungi</taxon>
        <taxon>Dikarya</taxon>
        <taxon>Ascomycota</taxon>
        <taxon>Pezizomycotina</taxon>
        <taxon>Sordariomycetes</taxon>
        <taxon>Sordariomycetidae</taxon>
        <taxon>Sordariales</taxon>
        <taxon>Lasiosphaeriaceae</taxon>
        <taxon>Apiosordaria</taxon>
    </lineage>
</organism>
<gene>
    <name evidence="1" type="ORF">B0T21DRAFT_288605</name>
</gene>
<evidence type="ECO:0000313" key="1">
    <source>
        <dbReference type="EMBL" id="KAK0736499.1"/>
    </source>
</evidence>
<proteinExistence type="predicted"/>
<accession>A0AA40BLN7</accession>
<dbReference type="AlphaFoldDB" id="A0AA40BLN7"/>
<dbReference type="Proteomes" id="UP001172159">
    <property type="component" value="Unassembled WGS sequence"/>
</dbReference>
<keyword evidence="2" id="KW-1185">Reference proteome</keyword>
<feature type="non-terminal residue" evidence="1">
    <location>
        <position position="1"/>
    </location>
</feature>
<comment type="caution">
    <text evidence="1">The sequence shown here is derived from an EMBL/GenBank/DDBJ whole genome shotgun (WGS) entry which is preliminary data.</text>
</comment>